<organism evidence="2 3">
    <name type="scientific">Salinirubellus salinus</name>
    <dbReference type="NCBI Taxonomy" id="1364945"/>
    <lineage>
        <taxon>Archaea</taxon>
        <taxon>Methanobacteriati</taxon>
        <taxon>Methanobacteriota</taxon>
        <taxon>Stenosarchaea group</taxon>
        <taxon>Halobacteria</taxon>
        <taxon>Halobacteriales</taxon>
        <taxon>Natronomonadaceae</taxon>
        <taxon>Salinirubellus</taxon>
    </lineage>
</organism>
<sequence length="70" mass="6982">MSQAVAAAKELDPTQKTRLGTGGMLIGMALIGAMAFAPIESMALEIILGAIGVTILVVGVLLVGTSRGSV</sequence>
<feature type="transmembrane region" description="Helical" evidence="1">
    <location>
        <begin position="19"/>
        <end position="37"/>
    </location>
</feature>
<keyword evidence="1" id="KW-1133">Transmembrane helix</keyword>
<dbReference type="KEGG" id="ssai:N0B31_04155"/>
<dbReference type="EMBL" id="CP104003">
    <property type="protein sequence ID" value="UWM55481.1"/>
    <property type="molecule type" value="Genomic_DNA"/>
</dbReference>
<keyword evidence="1" id="KW-0472">Membrane</keyword>
<name>A0A9E7R4S8_9EURY</name>
<dbReference type="RefSeq" id="WP_260594581.1">
    <property type="nucleotide sequence ID" value="NZ_CP104003.1"/>
</dbReference>
<accession>A0A9E7R4S8</accession>
<protein>
    <submittedName>
        <fullName evidence="2">Uncharacterized protein</fullName>
    </submittedName>
</protein>
<keyword evidence="1" id="KW-0812">Transmembrane</keyword>
<evidence type="ECO:0000256" key="1">
    <source>
        <dbReference type="SAM" id="Phobius"/>
    </source>
</evidence>
<evidence type="ECO:0000313" key="3">
    <source>
        <dbReference type="Proteomes" id="UP001057580"/>
    </source>
</evidence>
<evidence type="ECO:0000313" key="2">
    <source>
        <dbReference type="EMBL" id="UWM55481.1"/>
    </source>
</evidence>
<dbReference type="GeneID" id="74941587"/>
<dbReference type="AlphaFoldDB" id="A0A9E7R4S8"/>
<reference evidence="2" key="1">
    <citation type="submission" date="2022-09" db="EMBL/GenBank/DDBJ databases">
        <title>Diverse halophilic archaea isolated from saline environments.</title>
        <authorList>
            <person name="Cui H.-L."/>
        </authorList>
    </citation>
    <scope>NUCLEOTIDE SEQUENCE</scope>
    <source>
        <strain evidence="2">ZS-35-S2</strain>
    </source>
</reference>
<feature type="transmembrane region" description="Helical" evidence="1">
    <location>
        <begin position="43"/>
        <end position="64"/>
    </location>
</feature>
<gene>
    <name evidence="2" type="ORF">N0B31_04155</name>
</gene>
<proteinExistence type="predicted"/>
<keyword evidence="3" id="KW-1185">Reference proteome</keyword>
<dbReference type="Proteomes" id="UP001057580">
    <property type="component" value="Chromosome"/>
</dbReference>